<evidence type="ECO:0000256" key="1">
    <source>
        <dbReference type="ARBA" id="ARBA00001971"/>
    </source>
</evidence>
<dbReference type="InterPro" id="IPR002401">
    <property type="entry name" value="Cyt_P450_E_grp-I"/>
</dbReference>
<dbReference type="GO" id="GO:0005506">
    <property type="term" value="F:iron ion binding"/>
    <property type="evidence" value="ECO:0007669"/>
    <property type="project" value="InterPro"/>
</dbReference>
<dbReference type="InterPro" id="IPR050121">
    <property type="entry name" value="Cytochrome_P450_monoxygenase"/>
</dbReference>
<evidence type="ECO:0000256" key="4">
    <source>
        <dbReference type="ARBA" id="ARBA00023002"/>
    </source>
</evidence>
<evidence type="ECO:0000256" key="2">
    <source>
        <dbReference type="ARBA" id="ARBA00010617"/>
    </source>
</evidence>
<proteinExistence type="inferred from homology"/>
<dbReference type="InterPro" id="IPR001128">
    <property type="entry name" value="Cyt_P450"/>
</dbReference>
<comment type="cofactor">
    <cofactor evidence="1 6">
        <name>heme</name>
        <dbReference type="ChEBI" id="CHEBI:30413"/>
    </cofactor>
</comment>
<keyword evidence="4 7" id="KW-0560">Oxidoreductase</keyword>
<keyword evidence="3 6" id="KW-0479">Metal-binding</keyword>
<evidence type="ECO:0000256" key="7">
    <source>
        <dbReference type="RuleBase" id="RU000461"/>
    </source>
</evidence>
<protein>
    <recommendedName>
        <fullName evidence="11">Cytochrome P450 oxidoreductase</fullName>
    </recommendedName>
</protein>
<keyword evidence="7" id="KW-0503">Monooxygenase</keyword>
<dbReference type="RefSeq" id="XP_007755044.1">
    <property type="nucleotide sequence ID" value="XM_007756854.1"/>
</dbReference>
<evidence type="ECO:0000313" key="9">
    <source>
        <dbReference type="EMBL" id="EXJ62390.1"/>
    </source>
</evidence>
<evidence type="ECO:0000256" key="3">
    <source>
        <dbReference type="ARBA" id="ARBA00022723"/>
    </source>
</evidence>
<dbReference type="GO" id="GO:0020037">
    <property type="term" value="F:heme binding"/>
    <property type="evidence" value="ECO:0007669"/>
    <property type="project" value="InterPro"/>
</dbReference>
<evidence type="ECO:0000256" key="8">
    <source>
        <dbReference type="SAM" id="SignalP"/>
    </source>
</evidence>
<dbReference type="InterPro" id="IPR017972">
    <property type="entry name" value="Cyt_P450_CS"/>
</dbReference>
<dbReference type="Gene3D" id="1.10.630.10">
    <property type="entry name" value="Cytochrome P450"/>
    <property type="match status" value="1"/>
</dbReference>
<keyword evidence="8" id="KW-0732">Signal</keyword>
<dbReference type="PROSITE" id="PS00086">
    <property type="entry name" value="CYTOCHROME_P450"/>
    <property type="match status" value="1"/>
</dbReference>
<keyword evidence="10" id="KW-1185">Reference proteome</keyword>
<feature type="signal peptide" evidence="8">
    <location>
        <begin position="1"/>
        <end position="17"/>
    </location>
</feature>
<feature type="binding site" description="axial binding residue" evidence="6">
    <location>
        <position position="500"/>
    </location>
    <ligand>
        <name>heme</name>
        <dbReference type="ChEBI" id="CHEBI:30413"/>
    </ligand>
    <ligandPart>
        <name>Fe</name>
        <dbReference type="ChEBI" id="CHEBI:18248"/>
    </ligandPart>
</feature>
<dbReference type="GO" id="GO:0016705">
    <property type="term" value="F:oxidoreductase activity, acting on paired donors, with incorporation or reduction of molecular oxygen"/>
    <property type="evidence" value="ECO:0007669"/>
    <property type="project" value="InterPro"/>
</dbReference>
<dbReference type="VEuPathDB" id="FungiDB:A1O7_02824"/>
<evidence type="ECO:0000313" key="10">
    <source>
        <dbReference type="Proteomes" id="UP000019473"/>
    </source>
</evidence>
<dbReference type="STRING" id="1182544.W9WBN5"/>
<name>W9WBN5_9EURO</name>
<keyword evidence="5 6" id="KW-0408">Iron</keyword>
<dbReference type="OrthoDB" id="1470350at2759"/>
<dbReference type="PANTHER" id="PTHR24305">
    <property type="entry name" value="CYTOCHROME P450"/>
    <property type="match status" value="1"/>
</dbReference>
<comment type="caution">
    <text evidence="9">The sequence shown here is derived from an EMBL/GenBank/DDBJ whole genome shotgun (WGS) entry which is preliminary data.</text>
</comment>
<dbReference type="Pfam" id="PF00067">
    <property type="entry name" value="p450"/>
    <property type="match status" value="1"/>
</dbReference>
<evidence type="ECO:0000256" key="6">
    <source>
        <dbReference type="PIRSR" id="PIRSR602401-1"/>
    </source>
</evidence>
<dbReference type="EMBL" id="AMGW01000002">
    <property type="protein sequence ID" value="EXJ62390.1"/>
    <property type="molecule type" value="Genomic_DNA"/>
</dbReference>
<dbReference type="Proteomes" id="UP000019473">
    <property type="component" value="Unassembled WGS sequence"/>
</dbReference>
<dbReference type="AlphaFoldDB" id="W9WBN5"/>
<dbReference type="SUPFAM" id="SSF48264">
    <property type="entry name" value="Cytochrome P450"/>
    <property type="match status" value="1"/>
</dbReference>
<accession>W9WBN5</accession>
<keyword evidence="6 7" id="KW-0349">Heme</keyword>
<sequence length="568" mass="64037">MPTTSTLLSCLLIPILALGIARTYALVANYLQARKLRIPIIVTPVSSQDAFWIIIQPHLTRFRNVPGLRTAVTFGYHSWAQNERHRPHQKYGNVFAIVSPKRTEIVVNDPVVAVEVQSHYKTWLKPGPLYEIFDTFGPNVISLNGEDWQRHRRIVNPAFREQNNKLVWNESLRQARQMIRVATERPGAHQTMLDVRNDCVLIAMHVLSAAGFGHVHDFDGGFREIPEGHSTSLAEALKFLLQNIIFAVLFKELAVLRWIFPALYRQIRDMTEEFRQYMKEVIAYNRAITLGGGTSYSADIVSALVEADEAAKADQKSAASAIGITAKPMHLTDAELLGDLYVFNLAGFETTANALTYTIPFLAINRDVQDWAGQEIDAVLKGRDMERLSYEDVFPSLVRCLALMYETLRLWGPVPNTERWCVGESTTLRVGDKELLVPPETFVSLNLYAVHCDPQWWGKDALEWKPQRWIKVDPKTGKEAIALPHPGATFIPWSVGPRVCPGKKFSQLEFVAVIAALLKDYRLKPLALDGKTKEQASSALLDVVEDSMNIITPKMRRPEDAGVVFVRK</sequence>
<dbReference type="PRINTS" id="PR00463">
    <property type="entry name" value="EP450I"/>
</dbReference>
<dbReference type="GO" id="GO:0004497">
    <property type="term" value="F:monooxygenase activity"/>
    <property type="evidence" value="ECO:0007669"/>
    <property type="project" value="UniProtKB-KW"/>
</dbReference>
<dbReference type="InterPro" id="IPR036396">
    <property type="entry name" value="Cyt_P450_sf"/>
</dbReference>
<dbReference type="HOGENOM" id="CLU_001570_25_2_1"/>
<organism evidence="9 10">
    <name type="scientific">Cladophialophora yegresii CBS 114405</name>
    <dbReference type="NCBI Taxonomy" id="1182544"/>
    <lineage>
        <taxon>Eukaryota</taxon>
        <taxon>Fungi</taxon>
        <taxon>Dikarya</taxon>
        <taxon>Ascomycota</taxon>
        <taxon>Pezizomycotina</taxon>
        <taxon>Eurotiomycetes</taxon>
        <taxon>Chaetothyriomycetidae</taxon>
        <taxon>Chaetothyriales</taxon>
        <taxon>Herpotrichiellaceae</taxon>
        <taxon>Cladophialophora</taxon>
    </lineage>
</organism>
<comment type="similarity">
    <text evidence="2 7">Belongs to the cytochrome P450 family.</text>
</comment>
<evidence type="ECO:0000256" key="5">
    <source>
        <dbReference type="ARBA" id="ARBA00023004"/>
    </source>
</evidence>
<dbReference type="eggNOG" id="KOG0157">
    <property type="taxonomic scope" value="Eukaryota"/>
</dbReference>
<dbReference type="PANTHER" id="PTHR24305:SF166">
    <property type="entry name" value="CYTOCHROME P450 12A4, MITOCHONDRIAL-RELATED"/>
    <property type="match status" value="1"/>
</dbReference>
<dbReference type="GeneID" id="19177429"/>
<evidence type="ECO:0008006" key="11">
    <source>
        <dbReference type="Google" id="ProtNLM"/>
    </source>
</evidence>
<feature type="chain" id="PRO_5004931160" description="Cytochrome P450 oxidoreductase" evidence="8">
    <location>
        <begin position="18"/>
        <end position="568"/>
    </location>
</feature>
<gene>
    <name evidence="9" type="ORF">A1O7_02824</name>
</gene>
<reference evidence="9 10" key="1">
    <citation type="submission" date="2013-03" db="EMBL/GenBank/DDBJ databases">
        <title>The Genome Sequence of Cladophialophora yegresii CBS 114405.</title>
        <authorList>
            <consortium name="The Broad Institute Genomics Platform"/>
            <person name="Cuomo C."/>
            <person name="de Hoog S."/>
            <person name="Gorbushina A."/>
            <person name="Walker B."/>
            <person name="Young S.K."/>
            <person name="Zeng Q."/>
            <person name="Gargeya S."/>
            <person name="Fitzgerald M."/>
            <person name="Haas B."/>
            <person name="Abouelleil A."/>
            <person name="Allen A.W."/>
            <person name="Alvarado L."/>
            <person name="Arachchi H.M."/>
            <person name="Berlin A.M."/>
            <person name="Chapman S.B."/>
            <person name="Gainer-Dewar J."/>
            <person name="Goldberg J."/>
            <person name="Griggs A."/>
            <person name="Gujja S."/>
            <person name="Hansen M."/>
            <person name="Howarth C."/>
            <person name="Imamovic A."/>
            <person name="Ireland A."/>
            <person name="Larimer J."/>
            <person name="McCowan C."/>
            <person name="Murphy C."/>
            <person name="Pearson M."/>
            <person name="Poon T.W."/>
            <person name="Priest M."/>
            <person name="Roberts A."/>
            <person name="Saif S."/>
            <person name="Shea T."/>
            <person name="Sisk P."/>
            <person name="Sykes S."/>
            <person name="Wortman J."/>
            <person name="Nusbaum C."/>
            <person name="Birren B."/>
        </authorList>
    </citation>
    <scope>NUCLEOTIDE SEQUENCE [LARGE SCALE GENOMIC DNA]</scope>
    <source>
        <strain evidence="9 10">CBS 114405</strain>
    </source>
</reference>
<dbReference type="CDD" id="cd11070">
    <property type="entry name" value="CYP56-like"/>
    <property type="match status" value="1"/>
</dbReference>
<dbReference type="PRINTS" id="PR00385">
    <property type="entry name" value="P450"/>
</dbReference>